<dbReference type="SFLD" id="SFLDG01136">
    <property type="entry name" value="C1.6:_Phosphoserine_Phosphatas"/>
    <property type="match status" value="1"/>
</dbReference>
<dbReference type="InterPro" id="IPR023214">
    <property type="entry name" value="HAD_sf"/>
</dbReference>
<comment type="catalytic activity">
    <reaction evidence="1 12">
        <text>3-deoxy-alpha-D-manno-2-octulosonate-8-phosphate + H2O = 3-deoxy-alpha-D-manno-oct-2-ulosonate + phosphate</text>
        <dbReference type="Rhea" id="RHEA:11500"/>
        <dbReference type="ChEBI" id="CHEBI:15377"/>
        <dbReference type="ChEBI" id="CHEBI:43474"/>
        <dbReference type="ChEBI" id="CHEBI:85985"/>
        <dbReference type="ChEBI" id="CHEBI:85986"/>
        <dbReference type="EC" id="3.1.3.45"/>
    </reaction>
</comment>
<evidence type="ECO:0000256" key="7">
    <source>
        <dbReference type="ARBA" id="ARBA00022723"/>
    </source>
</evidence>
<comment type="subunit">
    <text evidence="4 12">Homotetramer.</text>
</comment>
<evidence type="ECO:0000256" key="11">
    <source>
        <dbReference type="ARBA" id="ARBA00031051"/>
    </source>
</evidence>
<evidence type="ECO:0000256" key="5">
    <source>
        <dbReference type="ARBA" id="ARBA00013066"/>
    </source>
</evidence>
<evidence type="ECO:0000313" key="14">
    <source>
        <dbReference type="Proteomes" id="UP001501757"/>
    </source>
</evidence>
<comment type="cofactor">
    <cofactor evidence="2 12">
        <name>Mg(2+)</name>
        <dbReference type="ChEBI" id="CHEBI:18420"/>
    </cofactor>
</comment>
<dbReference type="EMBL" id="BAAAEI010000008">
    <property type="protein sequence ID" value="GAA0354564.1"/>
    <property type="molecule type" value="Genomic_DNA"/>
</dbReference>
<dbReference type="InterPro" id="IPR036412">
    <property type="entry name" value="HAD-like_sf"/>
</dbReference>
<keyword evidence="9 12" id="KW-0460">Magnesium</keyword>
<comment type="similarity">
    <text evidence="3 12">Belongs to the KdsC family.</text>
</comment>
<dbReference type="Gene3D" id="3.40.50.1000">
    <property type="entry name" value="HAD superfamily/HAD-like"/>
    <property type="match status" value="1"/>
</dbReference>
<dbReference type="Pfam" id="PF08282">
    <property type="entry name" value="Hydrolase_3"/>
    <property type="match status" value="1"/>
</dbReference>
<evidence type="ECO:0000313" key="13">
    <source>
        <dbReference type="EMBL" id="GAA0354564.1"/>
    </source>
</evidence>
<dbReference type="EC" id="3.1.3.45" evidence="5 12"/>
<reference evidence="14" key="1">
    <citation type="journal article" date="2019" name="Int. J. Syst. Evol. Microbiol.">
        <title>The Global Catalogue of Microorganisms (GCM) 10K type strain sequencing project: providing services to taxonomists for standard genome sequencing and annotation.</title>
        <authorList>
            <consortium name="The Broad Institute Genomics Platform"/>
            <consortium name="The Broad Institute Genome Sequencing Center for Infectious Disease"/>
            <person name="Wu L."/>
            <person name="Ma J."/>
        </authorList>
    </citation>
    <scope>NUCLEOTIDE SEQUENCE [LARGE SCALE GENOMIC DNA]</scope>
    <source>
        <strain evidence="14">JCM 13378</strain>
    </source>
</reference>
<comment type="caution">
    <text evidence="13">The sequence shown here is derived from an EMBL/GenBank/DDBJ whole genome shotgun (WGS) entry which is preliminary data.</text>
</comment>
<evidence type="ECO:0000256" key="10">
    <source>
        <dbReference type="ARBA" id="ARBA00022985"/>
    </source>
</evidence>
<evidence type="ECO:0000256" key="9">
    <source>
        <dbReference type="ARBA" id="ARBA00022842"/>
    </source>
</evidence>
<gene>
    <name evidence="13" type="primary">kdsC</name>
    <name evidence="13" type="ORF">GCM10009092_18590</name>
</gene>
<dbReference type="RefSeq" id="WP_343844402.1">
    <property type="nucleotide sequence ID" value="NZ_BAAAEI010000008.1"/>
</dbReference>
<evidence type="ECO:0000256" key="4">
    <source>
        <dbReference type="ARBA" id="ARBA00011881"/>
    </source>
</evidence>
<comment type="function">
    <text evidence="12">Catalyzes the hydrolysis of 3-deoxy-D-manno-octulosonate 8-phosphate (KDO 8-P) to 3-deoxy-D-manno-octulosonate (KDO) and inorganic phosphate.</text>
</comment>
<keyword evidence="7 12" id="KW-0479">Metal-binding</keyword>
<protein>
    <recommendedName>
        <fullName evidence="6 12">3-deoxy-D-manno-octulosonate 8-phosphate phosphatase KdsC</fullName>
        <ecNumber evidence="5 12">3.1.3.45</ecNumber>
    </recommendedName>
    <alternativeName>
        <fullName evidence="11 12">KDO 8-P phosphatase</fullName>
    </alternativeName>
</protein>
<dbReference type="PANTHER" id="PTHR21485">
    <property type="entry name" value="HAD SUPERFAMILY MEMBERS CMAS AND KDSC"/>
    <property type="match status" value="1"/>
</dbReference>
<dbReference type="NCBIfam" id="NF007019">
    <property type="entry name" value="PRK09484.1"/>
    <property type="match status" value="1"/>
</dbReference>
<dbReference type="NCBIfam" id="TIGR01670">
    <property type="entry name" value="KdsC-phosphatas"/>
    <property type="match status" value="1"/>
</dbReference>
<evidence type="ECO:0000256" key="3">
    <source>
        <dbReference type="ARBA" id="ARBA00005893"/>
    </source>
</evidence>
<evidence type="ECO:0000256" key="8">
    <source>
        <dbReference type="ARBA" id="ARBA00022801"/>
    </source>
</evidence>
<evidence type="ECO:0000256" key="12">
    <source>
        <dbReference type="PIRNR" id="PIRNR006118"/>
    </source>
</evidence>
<accession>A0ABP3GTN1</accession>
<sequence length="184" mass="20236">MSHTQTPYGTLDTSIFKRFANIRLLACDVDGIFSDGRIYLGNDGAELKAFHTRDGYGVKALMKIGVEVAVITGRKSQIVEDRMRALGLRYIIQGQEDKQQALQDIAGQMKLNTEQIAAMGDDMPDLGMFRQAGIKISVPDGHPVVIQQADFITRCQGGFGAVREVCDMILQANHQLTQIHGISL</sequence>
<name>A0ABP3GTN1_9ALTE</name>
<dbReference type="Proteomes" id="UP001501757">
    <property type="component" value="Unassembled WGS sequence"/>
</dbReference>
<organism evidence="13 14">
    <name type="scientific">Bowmanella denitrificans</name>
    <dbReference type="NCBI Taxonomy" id="366582"/>
    <lineage>
        <taxon>Bacteria</taxon>
        <taxon>Pseudomonadati</taxon>
        <taxon>Pseudomonadota</taxon>
        <taxon>Gammaproteobacteria</taxon>
        <taxon>Alteromonadales</taxon>
        <taxon>Alteromonadaceae</taxon>
        <taxon>Bowmanella</taxon>
    </lineage>
</organism>
<evidence type="ECO:0000256" key="6">
    <source>
        <dbReference type="ARBA" id="ARBA00020092"/>
    </source>
</evidence>
<dbReference type="PANTHER" id="PTHR21485:SF6">
    <property type="entry name" value="N-ACYLNEURAMINATE CYTIDYLYLTRANSFERASE-RELATED"/>
    <property type="match status" value="1"/>
</dbReference>
<keyword evidence="14" id="KW-1185">Reference proteome</keyword>
<evidence type="ECO:0000256" key="2">
    <source>
        <dbReference type="ARBA" id="ARBA00001946"/>
    </source>
</evidence>
<dbReference type="SFLD" id="SFLDG01138">
    <property type="entry name" value="C1.6.2:_Deoxy-d-mannose-octulo"/>
    <property type="match status" value="1"/>
</dbReference>
<keyword evidence="8 12" id="KW-0378">Hydrolase</keyword>
<dbReference type="SUPFAM" id="SSF56784">
    <property type="entry name" value="HAD-like"/>
    <property type="match status" value="1"/>
</dbReference>
<dbReference type="CDD" id="cd01630">
    <property type="entry name" value="HAD_KDO-like"/>
    <property type="match status" value="1"/>
</dbReference>
<evidence type="ECO:0000256" key="1">
    <source>
        <dbReference type="ARBA" id="ARBA00000898"/>
    </source>
</evidence>
<proteinExistence type="inferred from homology"/>
<dbReference type="SFLD" id="SFLDS00003">
    <property type="entry name" value="Haloacid_Dehalogenase"/>
    <property type="match status" value="1"/>
</dbReference>
<dbReference type="InterPro" id="IPR050793">
    <property type="entry name" value="CMP-NeuNAc_synthase"/>
</dbReference>
<dbReference type="InterPro" id="IPR010023">
    <property type="entry name" value="KdsC_fam"/>
</dbReference>
<dbReference type="PIRSF" id="PIRSF006118">
    <property type="entry name" value="KDO8-P_Ptase"/>
    <property type="match status" value="1"/>
</dbReference>
<keyword evidence="10 12" id="KW-0448">Lipopolysaccharide biosynthesis</keyword>